<dbReference type="AlphaFoldDB" id="A0A1D1ZK83"/>
<dbReference type="InterPro" id="IPR013742">
    <property type="entry name" value="Whirly"/>
</dbReference>
<evidence type="ECO:0000256" key="2">
    <source>
        <dbReference type="ARBA" id="ARBA00022946"/>
    </source>
</evidence>
<dbReference type="GO" id="GO:0006355">
    <property type="term" value="P:regulation of DNA-templated transcription"/>
    <property type="evidence" value="ECO:0007669"/>
    <property type="project" value="InterPro"/>
</dbReference>
<sequence length="244" mass="27209">MMKASCNFLSRLSRHAVIGRVLFQQVSNVKEASKLSRFTFQNDFSTSKHNFVANETFISRTYADFAIFKGKAALSVFPVMPKFSKMDSGCFIIDKKGVVMLKFMPAIGVRKYDPQRKQVFALSPTEVGCLISLGPQDSCEFFHDPSMKSSLEGQVKKTLTVNPTSNDGGYFITLNVTNVSEKISERFSLPLSKAEFAVLRASFSFILPHIMGWDRLTAPQPAIVGSNPPKLSAMQLSPELEWDK</sequence>
<organism evidence="3">
    <name type="scientific">Anthurium amnicola</name>
    <dbReference type="NCBI Taxonomy" id="1678845"/>
    <lineage>
        <taxon>Eukaryota</taxon>
        <taxon>Viridiplantae</taxon>
        <taxon>Streptophyta</taxon>
        <taxon>Embryophyta</taxon>
        <taxon>Tracheophyta</taxon>
        <taxon>Spermatophyta</taxon>
        <taxon>Magnoliopsida</taxon>
        <taxon>Liliopsida</taxon>
        <taxon>Araceae</taxon>
        <taxon>Pothoideae</taxon>
        <taxon>Potheae</taxon>
        <taxon>Anthurium</taxon>
    </lineage>
</organism>
<comment type="similarity">
    <text evidence="1">Belongs to the Whirly family.</text>
</comment>
<dbReference type="PANTHER" id="PTHR31745:SF1">
    <property type="entry name" value="SINGLE-STRANDED DNA-BINDING PROTEIN WHY2, MITOCHONDRIAL"/>
    <property type="match status" value="1"/>
</dbReference>
<protein>
    <submittedName>
        <fullName evidence="3">Anthranilate synthase component I-2, chloroplastic</fullName>
    </submittedName>
</protein>
<dbReference type="InterPro" id="IPR009044">
    <property type="entry name" value="ssDNA-bd_transcriptional_reg"/>
</dbReference>
<dbReference type="Gene3D" id="2.30.31.10">
    <property type="entry name" value="Transcriptional Coactivator Pc4, Chain A"/>
    <property type="match status" value="1"/>
</dbReference>
<dbReference type="PANTHER" id="PTHR31745">
    <property type="entry name" value="SINGLE-STRANDED DNA-BINDING PROTEIN WHY2, MITOCHONDRIAL"/>
    <property type="match status" value="1"/>
</dbReference>
<keyword evidence="2" id="KW-0809">Transit peptide</keyword>
<accession>A0A1D1ZK83</accession>
<evidence type="ECO:0000313" key="3">
    <source>
        <dbReference type="EMBL" id="JAT67374.1"/>
    </source>
</evidence>
<reference evidence="3" key="1">
    <citation type="submission" date="2015-07" db="EMBL/GenBank/DDBJ databases">
        <title>Transcriptome Assembly of Anthurium amnicola.</title>
        <authorList>
            <person name="Suzuki J."/>
        </authorList>
    </citation>
    <scope>NUCLEOTIDE SEQUENCE</scope>
</reference>
<dbReference type="GO" id="GO:0006952">
    <property type="term" value="P:defense response"/>
    <property type="evidence" value="ECO:0007669"/>
    <property type="project" value="InterPro"/>
</dbReference>
<gene>
    <name evidence="3" type="primary">ASA2_0</name>
    <name evidence="3" type="ORF">g.40970</name>
</gene>
<dbReference type="SUPFAM" id="SSF54447">
    <property type="entry name" value="ssDNA-binding transcriptional regulator domain"/>
    <property type="match status" value="1"/>
</dbReference>
<proteinExistence type="inferred from homology"/>
<dbReference type="EMBL" id="GDJX01000562">
    <property type="protein sequence ID" value="JAT67374.1"/>
    <property type="molecule type" value="Transcribed_RNA"/>
</dbReference>
<dbReference type="Pfam" id="PF08536">
    <property type="entry name" value="Whirly"/>
    <property type="match status" value="1"/>
</dbReference>
<name>A0A1D1ZK83_9ARAE</name>
<evidence type="ECO:0000256" key="1">
    <source>
        <dbReference type="ARBA" id="ARBA00006061"/>
    </source>
</evidence>
<dbReference type="GO" id="GO:0003697">
    <property type="term" value="F:single-stranded DNA binding"/>
    <property type="evidence" value="ECO:0007669"/>
    <property type="project" value="InterPro"/>
</dbReference>